<dbReference type="OrthoDB" id="313003at2"/>
<evidence type="ECO:0000256" key="4">
    <source>
        <dbReference type="ARBA" id="ARBA00022679"/>
    </source>
</evidence>
<feature type="transmembrane region" description="Helical" evidence="8">
    <location>
        <begin position="449"/>
        <end position="468"/>
    </location>
</feature>
<feature type="transmembrane region" description="Helical" evidence="8">
    <location>
        <begin position="308"/>
        <end position="328"/>
    </location>
</feature>
<keyword evidence="2" id="KW-1003">Cell membrane</keyword>
<feature type="transmembrane region" description="Helical" evidence="8">
    <location>
        <begin position="119"/>
        <end position="136"/>
    </location>
</feature>
<evidence type="ECO:0000256" key="1">
    <source>
        <dbReference type="ARBA" id="ARBA00004651"/>
    </source>
</evidence>
<evidence type="ECO:0000256" key="3">
    <source>
        <dbReference type="ARBA" id="ARBA00022676"/>
    </source>
</evidence>
<comment type="subcellular location">
    <subcellularLocation>
        <location evidence="1">Cell membrane</location>
        <topology evidence="1">Multi-pass membrane protein</topology>
    </subcellularLocation>
</comment>
<keyword evidence="5 8" id="KW-0812">Transmembrane</keyword>
<dbReference type="RefSeq" id="WP_135768716.1">
    <property type="nucleotide sequence ID" value="NZ_RQET01000009.1"/>
</dbReference>
<dbReference type="PANTHER" id="PTHR33908">
    <property type="entry name" value="MANNOSYLTRANSFERASE YKCB-RELATED"/>
    <property type="match status" value="1"/>
</dbReference>
<dbReference type="InterPro" id="IPR003342">
    <property type="entry name" value="ArnT-like_N"/>
</dbReference>
<feature type="transmembrane region" description="Helical" evidence="8">
    <location>
        <begin position="214"/>
        <end position="231"/>
    </location>
</feature>
<dbReference type="AlphaFoldDB" id="A0A4R9GCW6"/>
<feature type="transmembrane region" description="Helical" evidence="8">
    <location>
        <begin position="391"/>
        <end position="412"/>
    </location>
</feature>
<evidence type="ECO:0000313" key="10">
    <source>
        <dbReference type="EMBL" id="TGK09030.1"/>
    </source>
</evidence>
<name>A0A4R9GCW6_9LEPT</name>
<accession>A0A4R9GCW6</accession>
<feature type="transmembrane region" description="Helical" evidence="8">
    <location>
        <begin position="39"/>
        <end position="61"/>
    </location>
</feature>
<organism evidence="10 11">
    <name type="scientific">Leptospira fletcheri</name>
    <dbReference type="NCBI Taxonomy" id="2484981"/>
    <lineage>
        <taxon>Bacteria</taxon>
        <taxon>Pseudomonadati</taxon>
        <taxon>Spirochaetota</taxon>
        <taxon>Spirochaetia</taxon>
        <taxon>Leptospirales</taxon>
        <taxon>Leptospiraceae</taxon>
        <taxon>Leptospira</taxon>
    </lineage>
</organism>
<evidence type="ECO:0000256" key="2">
    <source>
        <dbReference type="ARBA" id="ARBA00022475"/>
    </source>
</evidence>
<gene>
    <name evidence="10" type="ORF">EHO60_13505</name>
</gene>
<evidence type="ECO:0000313" key="11">
    <source>
        <dbReference type="Proteomes" id="UP000298458"/>
    </source>
</evidence>
<dbReference type="Proteomes" id="UP000298458">
    <property type="component" value="Unassembled WGS sequence"/>
</dbReference>
<evidence type="ECO:0000256" key="6">
    <source>
        <dbReference type="ARBA" id="ARBA00022989"/>
    </source>
</evidence>
<dbReference type="GO" id="GO:0009103">
    <property type="term" value="P:lipopolysaccharide biosynthetic process"/>
    <property type="evidence" value="ECO:0007669"/>
    <property type="project" value="UniProtKB-ARBA"/>
</dbReference>
<proteinExistence type="predicted"/>
<dbReference type="GO" id="GO:0000030">
    <property type="term" value="F:mannosyltransferase activity"/>
    <property type="evidence" value="ECO:0007669"/>
    <property type="project" value="InterPro"/>
</dbReference>
<feature type="transmembrane region" description="Helical" evidence="8">
    <location>
        <begin position="337"/>
        <end position="355"/>
    </location>
</feature>
<dbReference type="GO" id="GO:0005886">
    <property type="term" value="C:plasma membrane"/>
    <property type="evidence" value="ECO:0007669"/>
    <property type="project" value="UniProtKB-SubCell"/>
</dbReference>
<dbReference type="GO" id="GO:0016763">
    <property type="term" value="F:pentosyltransferase activity"/>
    <property type="evidence" value="ECO:0007669"/>
    <property type="project" value="TreeGrafter"/>
</dbReference>
<feature type="transmembrane region" description="Helical" evidence="8">
    <location>
        <begin position="424"/>
        <end position="442"/>
    </location>
</feature>
<keyword evidence="3" id="KW-0328">Glycosyltransferase</keyword>
<evidence type="ECO:0000256" key="5">
    <source>
        <dbReference type="ARBA" id="ARBA00022692"/>
    </source>
</evidence>
<reference evidence="10" key="1">
    <citation type="journal article" date="2019" name="PLoS Negl. Trop. Dis.">
        <title>Revisiting the worldwide diversity of Leptospira species in the environment.</title>
        <authorList>
            <person name="Vincent A.T."/>
            <person name="Schiettekatte O."/>
            <person name="Bourhy P."/>
            <person name="Veyrier F.J."/>
            <person name="Picardeau M."/>
        </authorList>
    </citation>
    <scope>NUCLEOTIDE SEQUENCE [LARGE SCALE GENOMIC DNA]</scope>
    <source>
        <strain evidence="10">SSW15</strain>
    </source>
</reference>
<comment type="caution">
    <text evidence="10">The sequence shown here is derived from an EMBL/GenBank/DDBJ whole genome shotgun (WGS) entry which is preliminary data.</text>
</comment>
<feature type="transmembrane region" description="Helical" evidence="8">
    <location>
        <begin position="361"/>
        <end position="379"/>
    </location>
</feature>
<dbReference type="GO" id="GO:0006493">
    <property type="term" value="P:protein O-linked glycosylation"/>
    <property type="evidence" value="ECO:0007669"/>
    <property type="project" value="InterPro"/>
</dbReference>
<keyword evidence="11" id="KW-1185">Reference proteome</keyword>
<feature type="transmembrane region" description="Helical" evidence="8">
    <location>
        <begin position="252"/>
        <end position="272"/>
    </location>
</feature>
<feature type="transmembrane region" description="Helical" evidence="8">
    <location>
        <begin position="193"/>
        <end position="208"/>
    </location>
</feature>
<feature type="transmembrane region" description="Helical" evidence="8">
    <location>
        <begin position="166"/>
        <end position="186"/>
    </location>
</feature>
<dbReference type="PANTHER" id="PTHR33908:SF11">
    <property type="entry name" value="MEMBRANE PROTEIN"/>
    <property type="match status" value="1"/>
</dbReference>
<evidence type="ECO:0000256" key="8">
    <source>
        <dbReference type="SAM" id="Phobius"/>
    </source>
</evidence>
<dbReference type="InterPro" id="IPR050297">
    <property type="entry name" value="LipidA_mod_glycosyltrf_83"/>
</dbReference>
<evidence type="ECO:0000256" key="7">
    <source>
        <dbReference type="ARBA" id="ARBA00023136"/>
    </source>
</evidence>
<protein>
    <submittedName>
        <fullName evidence="10">Phospholipid carrier-dependent glycosyltransferase</fullName>
    </submittedName>
</protein>
<dbReference type="EMBL" id="RQET01000009">
    <property type="protein sequence ID" value="TGK09030.1"/>
    <property type="molecule type" value="Genomic_DNA"/>
</dbReference>
<keyword evidence="7 8" id="KW-0472">Membrane</keyword>
<sequence>MLENRLNFSESSQELPETQRIPHKNEFFSFWSKVGDKTFLSLLLLIGIIVLLPGLGSSQILTQGDEEMHIATIRESLSESSYLFPKFEGVMNLYKPPALFWSGMLSDSLLGTSIFAERFPSLLLFLGTSLFLYFGLRTARAKPFVAFFISGSFLFTLGTFKFSRLVMMESFLVFFLAATTSLFLKYRVSGKRIWLLAAGLLSGSAFLVKGPVFQVYSGIVLASLSCTSIFVRNGVRGWTGRRRIWKEIVNHVLFHASSLAIPFVWVLSLLLFSEAGRAFLNFFFVTENLGKYSSATANQQEWILPVGWLLYSLPFSFLLIFANGLVLASKPKNAVQVYGKAFAWASVAILLVHLTPNRKDYYYALPILPLAFLGAGVFFSRTNASSWKKPLYYNLIFLLGFWTVLALVKTTAQKLTEGSFVPDFLLALFLVGILTSLVLGVFRKAEIPSVFALGNLIVAGSLMAYVQFSLIPSLSLPDLPEGGSVWNARQVCVISENPWTALTYRNALAGAEIAHSIPGSERNCVDGQRAVLDYVTNWEPKVDYKLVQSWPIRKRDLSWKEFVGPGHGLEFVRLYEPTGESKNSEVK</sequence>
<evidence type="ECO:0000259" key="9">
    <source>
        <dbReference type="Pfam" id="PF02366"/>
    </source>
</evidence>
<keyword evidence="4 10" id="KW-0808">Transferase</keyword>
<dbReference type="Pfam" id="PF02366">
    <property type="entry name" value="PMT"/>
    <property type="match status" value="1"/>
</dbReference>
<feature type="domain" description="ArnT-like N-terminal" evidence="9">
    <location>
        <begin position="89"/>
        <end position="267"/>
    </location>
</feature>
<feature type="transmembrane region" description="Helical" evidence="8">
    <location>
        <begin position="143"/>
        <end position="160"/>
    </location>
</feature>
<keyword evidence="6 8" id="KW-1133">Transmembrane helix</keyword>